<dbReference type="GeneID" id="5006688"/>
<keyword evidence="2" id="KW-1185">Reference proteome</keyword>
<dbReference type="OrthoDB" id="10414319at2759"/>
<gene>
    <name evidence="1" type="ORF">OSTLU_29296</name>
</gene>
<sequence>MIDTKRMNATLKDVGRWKRREYGVDACEVTILNLHAMSVGDVVRAMRESGSSLSSGDACLVHETLPTTDGAQISIRALFKCFSRELEDELTKPLEPAYESGARADALVDEPNAAETVGLVHVEHRPTRVKNSKELAEAPPRNVLESTFDLPATRLADFASPLIACESDTRWRDAIEELDERDRHAIFFTIDDDTHCVVTAEDIVHFLGVAETLRLAIGQCFDERVLFDTTQDTFIVVHQEHNYDITAADCFRWLHREGEGVNACVFVESSFRVPGDTHIDRHGHIICELSVRDLLDLTPDNFDQIFKVDPVTYVSTKPRLRGTCRGVFVEGQSGTSSESARSSIEKLAKKAPRRLPRRFYVIHRERVRAFTPLSLLRTIVACSA</sequence>
<accession>A4SAL1</accession>
<dbReference type="Gramene" id="ABP00767">
    <property type="protein sequence ID" value="ABP00767"/>
    <property type="gene ID" value="OSTLU_29296"/>
</dbReference>
<dbReference type="RefSeq" id="XP_001422450.1">
    <property type="nucleotide sequence ID" value="XM_001422413.1"/>
</dbReference>
<dbReference type="KEGG" id="olu:OSTLU_29296"/>
<dbReference type="Proteomes" id="UP000001568">
    <property type="component" value="Chromosome 20"/>
</dbReference>
<dbReference type="EMBL" id="CP000600">
    <property type="protein sequence ID" value="ABP00767.1"/>
    <property type="molecule type" value="Genomic_DNA"/>
</dbReference>
<name>A4SAL1_OSTLU</name>
<evidence type="ECO:0000313" key="2">
    <source>
        <dbReference type="Proteomes" id="UP000001568"/>
    </source>
</evidence>
<proteinExistence type="predicted"/>
<reference evidence="1 2" key="1">
    <citation type="journal article" date="2007" name="Proc. Natl. Acad. Sci. U.S.A.">
        <title>The tiny eukaryote Ostreococcus provides genomic insights into the paradox of plankton speciation.</title>
        <authorList>
            <person name="Palenik B."/>
            <person name="Grimwood J."/>
            <person name="Aerts A."/>
            <person name="Rouze P."/>
            <person name="Salamov A."/>
            <person name="Putnam N."/>
            <person name="Dupont C."/>
            <person name="Jorgensen R."/>
            <person name="Derelle E."/>
            <person name="Rombauts S."/>
            <person name="Zhou K."/>
            <person name="Otillar R."/>
            <person name="Merchant S.S."/>
            <person name="Podell S."/>
            <person name="Gaasterland T."/>
            <person name="Napoli C."/>
            <person name="Gendler K."/>
            <person name="Manuell A."/>
            <person name="Tai V."/>
            <person name="Vallon O."/>
            <person name="Piganeau G."/>
            <person name="Jancek S."/>
            <person name="Heijde M."/>
            <person name="Jabbari K."/>
            <person name="Bowler C."/>
            <person name="Lohr M."/>
            <person name="Robbens S."/>
            <person name="Werner G."/>
            <person name="Dubchak I."/>
            <person name="Pazour G.J."/>
            <person name="Ren Q."/>
            <person name="Paulsen I."/>
            <person name="Delwiche C."/>
            <person name="Schmutz J."/>
            <person name="Rokhsar D."/>
            <person name="Van de Peer Y."/>
            <person name="Moreau H."/>
            <person name="Grigoriev I.V."/>
        </authorList>
    </citation>
    <scope>NUCLEOTIDE SEQUENCE [LARGE SCALE GENOMIC DNA]</scope>
    <source>
        <strain evidence="1 2">CCE9901</strain>
    </source>
</reference>
<evidence type="ECO:0000313" key="1">
    <source>
        <dbReference type="EMBL" id="ABP00767.1"/>
    </source>
</evidence>
<dbReference type="AlphaFoldDB" id="A4SAL1"/>
<dbReference type="HOGENOM" id="CLU_720391_0_0_1"/>
<protein>
    <submittedName>
        <fullName evidence="1">Uncharacterized protein</fullName>
    </submittedName>
</protein>
<organism evidence="1 2">
    <name type="scientific">Ostreococcus lucimarinus (strain CCE9901)</name>
    <dbReference type="NCBI Taxonomy" id="436017"/>
    <lineage>
        <taxon>Eukaryota</taxon>
        <taxon>Viridiplantae</taxon>
        <taxon>Chlorophyta</taxon>
        <taxon>Mamiellophyceae</taxon>
        <taxon>Mamiellales</taxon>
        <taxon>Bathycoccaceae</taxon>
        <taxon>Ostreococcus</taxon>
    </lineage>
</organism>